<dbReference type="SMART" id="SM00829">
    <property type="entry name" value="PKS_ER"/>
    <property type="match status" value="1"/>
</dbReference>
<dbReference type="InterPro" id="IPR036291">
    <property type="entry name" value="NAD(P)-bd_dom_sf"/>
</dbReference>
<dbReference type="GO" id="GO:0006066">
    <property type="term" value="P:alcohol metabolic process"/>
    <property type="evidence" value="ECO:0007669"/>
    <property type="project" value="UniProtKB-ARBA"/>
</dbReference>
<keyword evidence="6 11" id="KW-0862">Zinc</keyword>
<dbReference type="InterPro" id="IPR047109">
    <property type="entry name" value="CAD-like"/>
</dbReference>
<dbReference type="CDD" id="cd05283">
    <property type="entry name" value="CAD1"/>
    <property type="match status" value="1"/>
</dbReference>
<dbReference type="Pfam" id="PF00107">
    <property type="entry name" value="ADH_zinc_N"/>
    <property type="match status" value="1"/>
</dbReference>
<dbReference type="HOGENOM" id="CLU_026673_20_2_1"/>
<evidence type="ECO:0000256" key="6">
    <source>
        <dbReference type="ARBA" id="ARBA00022833"/>
    </source>
</evidence>
<dbReference type="GO" id="GO:0008270">
    <property type="term" value="F:zinc ion binding"/>
    <property type="evidence" value="ECO:0007669"/>
    <property type="project" value="InterPro"/>
</dbReference>
<dbReference type="FunFam" id="3.40.50.720:FF:000158">
    <property type="entry name" value="Zinc-binding alcohol dehydrogenase"/>
    <property type="match status" value="1"/>
</dbReference>
<dbReference type="PROSITE" id="PS00059">
    <property type="entry name" value="ADH_ZINC"/>
    <property type="match status" value="1"/>
</dbReference>
<dbReference type="GeneID" id="19161264"/>
<evidence type="ECO:0000259" key="12">
    <source>
        <dbReference type="SMART" id="SM00829"/>
    </source>
</evidence>
<dbReference type="OrthoDB" id="1879366at2759"/>
<comment type="cofactor">
    <cofactor evidence="1 11">
        <name>Zn(2+)</name>
        <dbReference type="ChEBI" id="CHEBI:29105"/>
    </cofactor>
</comment>
<dbReference type="RefSeq" id="XP_007725465.1">
    <property type="nucleotide sequence ID" value="XM_007727275.1"/>
</dbReference>
<gene>
    <name evidence="13" type="ORF">A1O1_06396</name>
</gene>
<sequence length="361" mass="38723">MSTDYKFQGWLGLDPDSVNGKMVWKEYEPKPFEENDVDIKITHCGVCGSDIHVLRSGWGPSDYPLCVGHEIVGEAVRVGPKVKDIKVGDRVGVGAQAGACMNQNGDCEFCADGIENHCPKGIPTYGSRYPDGSKAYGGYADYWRGSANFVFKIPDEIPSDEAAPMLCGGITAFSPLNQYGAGPGKKVGIIGIGGLGHFGIMGAKALGCETIVAISRTSAKKEDALKMGATDFIATDEDKDWATKHAGTLDLIVSTVSSPKMPLQQYLQLLRFKGALVQVGAPDDIVPGFNMAALLLKRASITGSYIGAPGEIKKMLEIFAKKGVHTWTNNVPMSAANKAIVDMEAGKARYRYVLVNEKHLK</sequence>
<dbReference type="InterPro" id="IPR011032">
    <property type="entry name" value="GroES-like_sf"/>
</dbReference>
<dbReference type="GO" id="GO:0008106">
    <property type="term" value="F:alcohol dehydrogenase (NADP+) activity"/>
    <property type="evidence" value="ECO:0007669"/>
    <property type="project" value="UniProtKB-EC"/>
</dbReference>
<evidence type="ECO:0000256" key="10">
    <source>
        <dbReference type="ARBA" id="ARBA00050997"/>
    </source>
</evidence>
<evidence type="ECO:0000256" key="5">
    <source>
        <dbReference type="ARBA" id="ARBA00022723"/>
    </source>
</evidence>
<feature type="domain" description="Enoyl reductase (ER)" evidence="12">
    <location>
        <begin position="17"/>
        <end position="354"/>
    </location>
</feature>
<evidence type="ECO:0000256" key="2">
    <source>
        <dbReference type="ARBA" id="ARBA00008072"/>
    </source>
</evidence>
<comment type="catalytic activity">
    <reaction evidence="10">
        <text>a primary alcohol + NADP(+) = an aldehyde + NADPH + H(+)</text>
        <dbReference type="Rhea" id="RHEA:15937"/>
        <dbReference type="ChEBI" id="CHEBI:15378"/>
        <dbReference type="ChEBI" id="CHEBI:15734"/>
        <dbReference type="ChEBI" id="CHEBI:17478"/>
        <dbReference type="ChEBI" id="CHEBI:57783"/>
        <dbReference type="ChEBI" id="CHEBI:58349"/>
        <dbReference type="EC" id="1.1.1.2"/>
    </reaction>
    <physiologicalReaction direction="left-to-right" evidence="10">
        <dbReference type="Rhea" id="RHEA:15938"/>
    </physiologicalReaction>
    <physiologicalReaction direction="right-to-left" evidence="10">
        <dbReference type="Rhea" id="RHEA:15939"/>
    </physiologicalReaction>
</comment>
<dbReference type="SUPFAM" id="SSF50129">
    <property type="entry name" value="GroES-like"/>
    <property type="match status" value="1"/>
</dbReference>
<dbReference type="Gene3D" id="3.90.180.10">
    <property type="entry name" value="Medium-chain alcohol dehydrogenases, catalytic domain"/>
    <property type="match status" value="1"/>
</dbReference>
<accession>W9XZP8</accession>
<keyword evidence="8" id="KW-0560">Oxidoreductase</keyword>
<keyword evidence="5 11" id="KW-0479">Metal-binding</keyword>
<dbReference type="Gene3D" id="3.40.50.720">
    <property type="entry name" value="NAD(P)-binding Rossmann-like Domain"/>
    <property type="match status" value="1"/>
</dbReference>
<dbReference type="STRING" id="1182541.W9XZP8"/>
<evidence type="ECO:0000256" key="9">
    <source>
        <dbReference type="ARBA" id="ARBA00024074"/>
    </source>
</evidence>
<dbReference type="Pfam" id="PF08240">
    <property type="entry name" value="ADH_N"/>
    <property type="match status" value="1"/>
</dbReference>
<dbReference type="eggNOG" id="KOG0023">
    <property type="taxonomic scope" value="Eukaryota"/>
</dbReference>
<dbReference type="InterPro" id="IPR013154">
    <property type="entry name" value="ADH-like_N"/>
</dbReference>
<dbReference type="InterPro" id="IPR013149">
    <property type="entry name" value="ADH-like_C"/>
</dbReference>
<comment type="similarity">
    <text evidence="2 11">Belongs to the zinc-containing alcohol dehydrogenase family.</text>
</comment>
<evidence type="ECO:0000313" key="14">
    <source>
        <dbReference type="Proteomes" id="UP000019484"/>
    </source>
</evidence>
<dbReference type="EC" id="1.1.1.2" evidence="9"/>
<dbReference type="Proteomes" id="UP000019484">
    <property type="component" value="Unassembled WGS sequence"/>
</dbReference>
<evidence type="ECO:0000256" key="11">
    <source>
        <dbReference type="RuleBase" id="RU361277"/>
    </source>
</evidence>
<evidence type="ECO:0000256" key="7">
    <source>
        <dbReference type="ARBA" id="ARBA00022857"/>
    </source>
</evidence>
<evidence type="ECO:0000256" key="4">
    <source>
        <dbReference type="ARBA" id="ARBA00022553"/>
    </source>
</evidence>
<keyword evidence="7" id="KW-0521">NADP</keyword>
<evidence type="ECO:0000256" key="1">
    <source>
        <dbReference type="ARBA" id="ARBA00001947"/>
    </source>
</evidence>
<dbReference type="SUPFAM" id="SSF51735">
    <property type="entry name" value="NAD(P)-binding Rossmann-fold domains"/>
    <property type="match status" value="1"/>
</dbReference>
<evidence type="ECO:0000313" key="13">
    <source>
        <dbReference type="EMBL" id="EXJ86027.1"/>
    </source>
</evidence>
<proteinExistence type="inferred from homology"/>
<dbReference type="PANTHER" id="PTHR42683">
    <property type="entry name" value="ALDEHYDE REDUCTASE"/>
    <property type="match status" value="1"/>
</dbReference>
<dbReference type="EMBL" id="AMWN01000005">
    <property type="protein sequence ID" value="EXJ86027.1"/>
    <property type="molecule type" value="Genomic_DNA"/>
</dbReference>
<evidence type="ECO:0000256" key="8">
    <source>
        <dbReference type="ARBA" id="ARBA00023002"/>
    </source>
</evidence>
<protein>
    <recommendedName>
        <fullName evidence="9">alcohol dehydrogenase (NADP(+))</fullName>
        <ecNumber evidence="9">1.1.1.2</ecNumber>
    </recommendedName>
</protein>
<dbReference type="InterPro" id="IPR020843">
    <property type="entry name" value="ER"/>
</dbReference>
<reference evidence="13 14" key="1">
    <citation type="submission" date="2013-03" db="EMBL/GenBank/DDBJ databases">
        <title>The Genome Sequence of Capronia coronata CBS 617.96.</title>
        <authorList>
            <consortium name="The Broad Institute Genomics Platform"/>
            <person name="Cuomo C."/>
            <person name="de Hoog S."/>
            <person name="Gorbushina A."/>
            <person name="Walker B."/>
            <person name="Young S.K."/>
            <person name="Zeng Q."/>
            <person name="Gargeya S."/>
            <person name="Fitzgerald M."/>
            <person name="Haas B."/>
            <person name="Abouelleil A."/>
            <person name="Allen A.W."/>
            <person name="Alvarado L."/>
            <person name="Arachchi H.M."/>
            <person name="Berlin A.M."/>
            <person name="Chapman S.B."/>
            <person name="Gainer-Dewar J."/>
            <person name="Goldberg J."/>
            <person name="Griggs A."/>
            <person name="Gujja S."/>
            <person name="Hansen M."/>
            <person name="Howarth C."/>
            <person name="Imamovic A."/>
            <person name="Ireland A."/>
            <person name="Larimer J."/>
            <person name="McCowan C."/>
            <person name="Murphy C."/>
            <person name="Pearson M."/>
            <person name="Poon T.W."/>
            <person name="Priest M."/>
            <person name="Roberts A."/>
            <person name="Saif S."/>
            <person name="Shea T."/>
            <person name="Sisk P."/>
            <person name="Sykes S."/>
            <person name="Wortman J."/>
            <person name="Nusbaum C."/>
            <person name="Birren B."/>
        </authorList>
    </citation>
    <scope>NUCLEOTIDE SEQUENCE [LARGE SCALE GENOMIC DNA]</scope>
    <source>
        <strain evidence="13 14">CBS 617.96</strain>
    </source>
</reference>
<comment type="caution">
    <text evidence="13">The sequence shown here is derived from an EMBL/GenBank/DDBJ whole genome shotgun (WGS) entry which is preliminary data.</text>
</comment>
<name>W9XZP8_9EURO</name>
<keyword evidence="4" id="KW-0597">Phosphoprotein</keyword>
<comment type="subunit">
    <text evidence="3">Homodimer.</text>
</comment>
<evidence type="ECO:0000256" key="3">
    <source>
        <dbReference type="ARBA" id="ARBA00011738"/>
    </source>
</evidence>
<organism evidence="13 14">
    <name type="scientific">Capronia coronata CBS 617.96</name>
    <dbReference type="NCBI Taxonomy" id="1182541"/>
    <lineage>
        <taxon>Eukaryota</taxon>
        <taxon>Fungi</taxon>
        <taxon>Dikarya</taxon>
        <taxon>Ascomycota</taxon>
        <taxon>Pezizomycotina</taxon>
        <taxon>Eurotiomycetes</taxon>
        <taxon>Chaetothyriomycetidae</taxon>
        <taxon>Chaetothyriales</taxon>
        <taxon>Herpotrichiellaceae</taxon>
        <taxon>Capronia</taxon>
    </lineage>
</organism>
<dbReference type="AlphaFoldDB" id="W9XZP8"/>
<keyword evidence="14" id="KW-1185">Reference proteome</keyword>
<dbReference type="InterPro" id="IPR002328">
    <property type="entry name" value="ADH_Zn_CS"/>
</dbReference>